<dbReference type="AlphaFoldDB" id="A0A1F8EYU0"/>
<sequence>MSNSLNGAVTGLKKTFSALTSVATVLSLSGAAYLAPLATSAAVPSDYGLKEGDTISAAGTNDPDIYIVNEQGYKRLFLNPVIFGFYGHLGGFANVKNVTAMARDAFPTSGLFRNCETNDEKVYGVETTGEDTGILHWVNTSGAQAVADDPNFFKKVFCINNNEFNWYAKGSNYTSVNQVPSYSRTPGATPTPVPSGPLSVSLAPANPGPQTITLNAVGVEMLRVRVNGSGTVNTLTIKRLGAGQTDDFDNIFVYQGASRLTSGKSFSSATGEVTFLLDSTDGAVNGTKDYSIVADMASANTAGNVNYLQLTSMVATGGAAISGTPLSGNNFTTSGTSSGTIDTAEVGSLSNPTVGQKQAQLAEFKLTANTEGASVKRLTLLNGGTVKPADLTNVKVKTGATEWSGTVTSDSYFVFDLGSGYTIAKGGNATFKVYADVGGKKDETIDLYFENNSDLLAVGDQYGQGMAEGTNTLDTADEATTLTLQGGALTLVFNGPNASTVGTTATDVTLLRYSMTAASNIEVKKTEFTLCADQAGDGTYDTETTEGDWDDVTDFKVWNEDTNTVVIGPKDATSFDHADDTASCPAGGGVQESFTDVLDLMAGTTYNFKVTADINTANVTGELIDGSIIRAILDDYSDDAGDVTVAKYSGTNTSVAAADIVPRADINGPNITLSASALTLSLAGNPSDQTKIRGTKDVDAVGITFAASQASALKVTTIKITGVTADTAGDTYDEGTPDNDNDSGISVANAMSTVRLYESSGALIADSSKVTNNSLGTAGTGTMTFGNLDWNIPAGTSKTMLVRVDLSNNQASGTAGDLYAFDIAATGDVTALDSDSNTVNPGAASAGVNGGLTPTQVLTVKNSGSMTLATSADSPVKGAVYWGQTNAPISKFRLSATDEGQYIEKLTIAASVAAEKTDAAANVKEVILSYKNKAGSTITRTQSFGNAASVNFNWESTDVNRPYVPQDGSLDISVNANMKTKSEGATQLVTAAQDVFFSLDLVDKFNGSHVNGFRAVGEGSGTVLDGTGTNINDVLGAFDQYVYRVFPKIEQVALSSPYSLLGTPVVFKFSVTAMGAPGSNLRFDNQHNSSGSINFEIVASGQSNVNTTTSTTFSVLDENGTIIDTGTLRSLGTPGAADTSQTISMAAAASGVQPGLNSSISFNFTSQDIEIPAGGTRTFSIRLDNPNQHYGNAGATGRAPDYFQVTLLDDQNNLINWVADYDGSTNSLDQGSTTGVLRSVPLYGPTFQR</sequence>
<dbReference type="EMBL" id="MGJM01000017">
    <property type="protein sequence ID" value="OGN06037.1"/>
    <property type="molecule type" value="Genomic_DNA"/>
</dbReference>
<reference evidence="2 3" key="1">
    <citation type="journal article" date="2016" name="Nat. Commun.">
        <title>Thousands of microbial genomes shed light on interconnected biogeochemical processes in an aquifer system.</title>
        <authorList>
            <person name="Anantharaman K."/>
            <person name="Brown C.T."/>
            <person name="Hug L.A."/>
            <person name="Sharon I."/>
            <person name="Castelle C.J."/>
            <person name="Probst A.J."/>
            <person name="Thomas B.C."/>
            <person name="Singh A."/>
            <person name="Wilkins M.J."/>
            <person name="Karaoz U."/>
            <person name="Brodie E.L."/>
            <person name="Williams K.H."/>
            <person name="Hubbard S.S."/>
            <person name="Banfield J.F."/>
        </authorList>
    </citation>
    <scope>NUCLEOTIDE SEQUENCE [LARGE SCALE GENOMIC DNA]</scope>
</reference>
<gene>
    <name evidence="2" type="ORF">A2669_00710</name>
</gene>
<keyword evidence="1" id="KW-0732">Signal</keyword>
<organism evidence="2 3">
    <name type="scientific">Candidatus Yanofskybacteria bacterium RIFCSPHIGHO2_01_FULL_48_25b</name>
    <dbReference type="NCBI Taxonomy" id="1802672"/>
    <lineage>
        <taxon>Bacteria</taxon>
        <taxon>Candidatus Yanofskyibacteriota</taxon>
    </lineage>
</organism>
<evidence type="ECO:0000313" key="2">
    <source>
        <dbReference type="EMBL" id="OGN06037.1"/>
    </source>
</evidence>
<evidence type="ECO:0000256" key="1">
    <source>
        <dbReference type="SAM" id="SignalP"/>
    </source>
</evidence>
<evidence type="ECO:0000313" key="3">
    <source>
        <dbReference type="Proteomes" id="UP000177605"/>
    </source>
</evidence>
<accession>A0A1F8EYU0</accession>
<dbReference type="Proteomes" id="UP000177605">
    <property type="component" value="Unassembled WGS sequence"/>
</dbReference>
<comment type="caution">
    <text evidence="2">The sequence shown here is derived from an EMBL/GenBank/DDBJ whole genome shotgun (WGS) entry which is preliminary data.</text>
</comment>
<feature type="signal peptide" evidence="1">
    <location>
        <begin position="1"/>
        <end position="34"/>
    </location>
</feature>
<feature type="chain" id="PRO_5009535420" evidence="1">
    <location>
        <begin position="35"/>
        <end position="1249"/>
    </location>
</feature>
<proteinExistence type="predicted"/>
<name>A0A1F8EYU0_9BACT</name>
<protein>
    <submittedName>
        <fullName evidence="2">Uncharacterized protein</fullName>
    </submittedName>
</protein>